<dbReference type="InterPro" id="IPR001789">
    <property type="entry name" value="Sig_transdc_resp-reg_receiver"/>
</dbReference>
<keyword evidence="12" id="KW-1185">Reference proteome</keyword>
<comment type="caution">
    <text evidence="11">The sequence shown here is derived from an EMBL/GenBank/DDBJ whole genome shotgun (WGS) entry which is preliminary data.</text>
</comment>
<dbReference type="Gene3D" id="3.30.565.10">
    <property type="entry name" value="Histidine kinase-like ATPase, C-terminal domain"/>
    <property type="match status" value="1"/>
</dbReference>
<dbReference type="Pfam" id="PF00072">
    <property type="entry name" value="Response_reg"/>
    <property type="match status" value="1"/>
</dbReference>
<dbReference type="SUPFAM" id="SSF52172">
    <property type="entry name" value="CheY-like"/>
    <property type="match status" value="1"/>
</dbReference>
<dbReference type="PANTHER" id="PTHR43047">
    <property type="entry name" value="TWO-COMPONENT HISTIDINE PROTEIN KINASE"/>
    <property type="match status" value="1"/>
</dbReference>
<evidence type="ECO:0000256" key="6">
    <source>
        <dbReference type="PROSITE-ProRule" id="PRU00169"/>
    </source>
</evidence>
<dbReference type="EMBL" id="BKCP01002336">
    <property type="protein sequence ID" value="GER28161.1"/>
    <property type="molecule type" value="Genomic_DNA"/>
</dbReference>
<proteinExistence type="predicted"/>
<accession>A0A5A7P6A8</accession>
<feature type="region of interest" description="Disordered" evidence="8">
    <location>
        <begin position="578"/>
        <end position="597"/>
    </location>
</feature>
<keyword evidence="7" id="KW-0175">Coiled coil</keyword>
<dbReference type="AlphaFoldDB" id="A0A5A7P6A8"/>
<keyword evidence="3 6" id="KW-0597">Phosphoprotein</keyword>
<evidence type="ECO:0000256" key="1">
    <source>
        <dbReference type="ARBA" id="ARBA00000085"/>
    </source>
</evidence>
<evidence type="ECO:0000259" key="9">
    <source>
        <dbReference type="PROSITE" id="PS50109"/>
    </source>
</evidence>
<dbReference type="CDD" id="cd16922">
    <property type="entry name" value="HATPase_EvgS-ArcB-TorS-like"/>
    <property type="match status" value="1"/>
</dbReference>
<dbReference type="SMART" id="SM00387">
    <property type="entry name" value="HATPase_c"/>
    <property type="match status" value="1"/>
</dbReference>
<dbReference type="InterPro" id="IPR005467">
    <property type="entry name" value="His_kinase_dom"/>
</dbReference>
<evidence type="ECO:0000256" key="2">
    <source>
        <dbReference type="ARBA" id="ARBA00012438"/>
    </source>
</evidence>
<sequence length="802" mass="90559">MDLVLSSMWPDDINEAGRQFNVEKPGPADLDMLDEFTIHKEPNIVDFHRLMELTNYSDKGNCQLANLIKNWEFKQENAVRLLREELDTLSKQQQEVELKKLEILEEHRFEFGSDKRPVSILDENMKYLYQDLPRRKSDVDFSKDERVEIDDAEYGSGVYWKERCVQLEKLLEDSLRREQVLLEKLQESIENLERQSSPVEELSQVLKRADNFLHFVLQNAPVVIGHQDKELRYRFIFNHFPSLSEQDIIGKTDVEIFSGAGVKESQDFKREVLERGLPAKREITFETELFGSKTFLIYVEPVFSKSGETIGVNYMGMEVTDQVRKREKMAKLREEMATAAASLQKLLTLEGHVADDVPVEVVGDVLRIRQILTNLVSNAIKFTHEGKVGINLYVVQEPSKTRHEHENGTYEATENEVKDTEIEEPVVWICCDVYDTGIGIPENAIPTLFKKYMQVGADTARKYGGTGLGLAICKQLVELMGGHLTVSSVENEGSKFTFVLPYRISSGFETNSDDLDELSDSDHHDIIDEDLRSGVFLFPPRTLGTLLSSSQASRRIQKLGTLLLEDSLSPKDFVTSSHEEVGSCEVETTSESPAEKTEKIFDNSPERNGRFCPYVVTGCGEKRGRDEGSSECSSSSNSREISRVGSRPKILLVEDNKINVMVAKSMMKQLGHEIDVVNDGAEAVRAVQSNDYHLVLMDVCMPVMDGLQATRLIRSYEETGTWDEALKAGVEIHLPSRNSFSDSGVEKARKRTPIIAVGISSQMTANAMSESADECYANGMDSFVSKPITFQSLKQCLQQYLP</sequence>
<dbReference type="InterPro" id="IPR036890">
    <property type="entry name" value="HATPase_C_sf"/>
</dbReference>
<dbReference type="FunFam" id="3.40.50.2300:FF:000201">
    <property type="entry name" value="Histidine kinase 5"/>
    <property type="match status" value="1"/>
</dbReference>
<dbReference type="PANTHER" id="PTHR43047:SF68">
    <property type="entry name" value="HISTIDINE KINASE 5"/>
    <property type="match status" value="1"/>
</dbReference>
<dbReference type="CDD" id="cd17546">
    <property type="entry name" value="REC_hyHK_CKI1_RcsC-like"/>
    <property type="match status" value="1"/>
</dbReference>
<dbReference type="GO" id="GO:0000155">
    <property type="term" value="F:phosphorelay sensor kinase activity"/>
    <property type="evidence" value="ECO:0007669"/>
    <property type="project" value="TreeGrafter"/>
</dbReference>
<evidence type="ECO:0000259" key="10">
    <source>
        <dbReference type="PROSITE" id="PS50110"/>
    </source>
</evidence>
<dbReference type="OrthoDB" id="10266508at2759"/>
<dbReference type="SMART" id="SM00448">
    <property type="entry name" value="REC"/>
    <property type="match status" value="1"/>
</dbReference>
<dbReference type="PROSITE" id="PS50109">
    <property type="entry name" value="HIS_KIN"/>
    <property type="match status" value="1"/>
</dbReference>
<evidence type="ECO:0000256" key="5">
    <source>
        <dbReference type="ARBA" id="ARBA00022777"/>
    </source>
</evidence>
<dbReference type="Proteomes" id="UP000325081">
    <property type="component" value="Unassembled WGS sequence"/>
</dbReference>
<comment type="catalytic activity">
    <reaction evidence="1">
        <text>ATP + protein L-histidine = ADP + protein N-phospho-L-histidine.</text>
        <dbReference type="EC" id="2.7.13.3"/>
    </reaction>
</comment>
<reference evidence="12" key="1">
    <citation type="journal article" date="2019" name="Curr. Biol.">
        <title>Genome Sequence of Striga asiatica Provides Insight into the Evolution of Plant Parasitism.</title>
        <authorList>
            <person name="Yoshida S."/>
            <person name="Kim S."/>
            <person name="Wafula E.K."/>
            <person name="Tanskanen J."/>
            <person name="Kim Y.M."/>
            <person name="Honaas L."/>
            <person name="Yang Z."/>
            <person name="Spallek T."/>
            <person name="Conn C.E."/>
            <person name="Ichihashi Y."/>
            <person name="Cheong K."/>
            <person name="Cui S."/>
            <person name="Der J.P."/>
            <person name="Gundlach H."/>
            <person name="Jiao Y."/>
            <person name="Hori C."/>
            <person name="Ishida J.K."/>
            <person name="Kasahara H."/>
            <person name="Kiba T."/>
            <person name="Kim M.S."/>
            <person name="Koo N."/>
            <person name="Laohavisit A."/>
            <person name="Lee Y.H."/>
            <person name="Lumba S."/>
            <person name="McCourt P."/>
            <person name="Mortimer J.C."/>
            <person name="Mutuku J.M."/>
            <person name="Nomura T."/>
            <person name="Sasaki-Sekimoto Y."/>
            <person name="Seto Y."/>
            <person name="Wang Y."/>
            <person name="Wakatake T."/>
            <person name="Sakakibara H."/>
            <person name="Demura T."/>
            <person name="Yamaguchi S."/>
            <person name="Yoneyama K."/>
            <person name="Manabe R.I."/>
            <person name="Nelson D.C."/>
            <person name="Schulman A.H."/>
            <person name="Timko M.P."/>
            <person name="dePamphilis C.W."/>
            <person name="Choi D."/>
            <person name="Shirasu K."/>
        </authorList>
    </citation>
    <scope>NUCLEOTIDE SEQUENCE [LARGE SCALE GENOMIC DNA]</scope>
    <source>
        <strain evidence="12">cv. UVA1</strain>
    </source>
</reference>
<dbReference type="GO" id="GO:0005886">
    <property type="term" value="C:plasma membrane"/>
    <property type="evidence" value="ECO:0007669"/>
    <property type="project" value="TreeGrafter"/>
</dbReference>
<dbReference type="InterPro" id="IPR004358">
    <property type="entry name" value="Sig_transdc_His_kin-like_C"/>
</dbReference>
<keyword evidence="4" id="KW-0808">Transferase</keyword>
<dbReference type="FunFam" id="3.30.565.10:FF:000010">
    <property type="entry name" value="Sensor histidine kinase RcsC"/>
    <property type="match status" value="1"/>
</dbReference>
<feature type="domain" description="Response regulatory" evidence="10">
    <location>
        <begin position="649"/>
        <end position="801"/>
    </location>
</feature>
<organism evidence="11 12">
    <name type="scientific">Striga asiatica</name>
    <name type="common">Asiatic witchweed</name>
    <name type="synonym">Buchnera asiatica</name>
    <dbReference type="NCBI Taxonomy" id="4170"/>
    <lineage>
        <taxon>Eukaryota</taxon>
        <taxon>Viridiplantae</taxon>
        <taxon>Streptophyta</taxon>
        <taxon>Embryophyta</taxon>
        <taxon>Tracheophyta</taxon>
        <taxon>Spermatophyta</taxon>
        <taxon>Magnoliopsida</taxon>
        <taxon>eudicotyledons</taxon>
        <taxon>Gunneridae</taxon>
        <taxon>Pentapetalae</taxon>
        <taxon>asterids</taxon>
        <taxon>lamiids</taxon>
        <taxon>Lamiales</taxon>
        <taxon>Orobanchaceae</taxon>
        <taxon>Buchnereae</taxon>
        <taxon>Striga</taxon>
    </lineage>
</organism>
<gene>
    <name evidence="11" type="ORF">STAS_03942</name>
</gene>
<dbReference type="SUPFAM" id="SSF55874">
    <property type="entry name" value="ATPase domain of HSP90 chaperone/DNA topoisomerase II/histidine kinase"/>
    <property type="match status" value="1"/>
</dbReference>
<dbReference type="Gene3D" id="3.40.50.2300">
    <property type="match status" value="1"/>
</dbReference>
<dbReference type="EC" id="2.7.13.3" evidence="2"/>
<evidence type="ECO:0000313" key="12">
    <source>
        <dbReference type="Proteomes" id="UP000325081"/>
    </source>
</evidence>
<feature type="domain" description="Histidine kinase" evidence="9">
    <location>
        <begin position="361"/>
        <end position="504"/>
    </location>
</feature>
<evidence type="ECO:0000313" key="11">
    <source>
        <dbReference type="EMBL" id="GER28161.1"/>
    </source>
</evidence>
<dbReference type="PRINTS" id="PR00344">
    <property type="entry name" value="BCTRLSENSOR"/>
</dbReference>
<evidence type="ECO:0000256" key="3">
    <source>
        <dbReference type="ARBA" id="ARBA00022553"/>
    </source>
</evidence>
<name>A0A5A7P6A8_STRAF</name>
<dbReference type="GO" id="GO:0009927">
    <property type="term" value="F:histidine phosphotransfer kinase activity"/>
    <property type="evidence" value="ECO:0007669"/>
    <property type="project" value="TreeGrafter"/>
</dbReference>
<feature type="modified residue" description="4-aspartylphosphate" evidence="6">
    <location>
        <position position="698"/>
    </location>
</feature>
<dbReference type="Gene3D" id="3.30.450.20">
    <property type="entry name" value="PAS domain"/>
    <property type="match status" value="1"/>
</dbReference>
<dbReference type="InterPro" id="IPR011006">
    <property type="entry name" value="CheY-like_superfamily"/>
</dbReference>
<evidence type="ECO:0000256" key="4">
    <source>
        <dbReference type="ARBA" id="ARBA00022679"/>
    </source>
</evidence>
<dbReference type="PROSITE" id="PS50110">
    <property type="entry name" value="RESPONSE_REGULATORY"/>
    <property type="match status" value="1"/>
</dbReference>
<keyword evidence="5 11" id="KW-0418">Kinase</keyword>
<protein>
    <recommendedName>
        <fullName evidence="2">histidine kinase</fullName>
        <ecNumber evidence="2">2.7.13.3</ecNumber>
    </recommendedName>
</protein>
<evidence type="ECO:0000256" key="8">
    <source>
        <dbReference type="SAM" id="MobiDB-lite"/>
    </source>
</evidence>
<dbReference type="FunFam" id="3.30.450.20:FF:000061">
    <property type="entry name" value="Histidine kinase 5"/>
    <property type="match status" value="1"/>
</dbReference>
<evidence type="ECO:0000256" key="7">
    <source>
        <dbReference type="SAM" id="Coils"/>
    </source>
</evidence>
<feature type="coiled-coil region" evidence="7">
    <location>
        <begin position="168"/>
        <end position="202"/>
    </location>
</feature>
<dbReference type="Pfam" id="PF02518">
    <property type="entry name" value="HATPase_c"/>
    <property type="match status" value="1"/>
</dbReference>
<dbReference type="InterPro" id="IPR003594">
    <property type="entry name" value="HATPase_dom"/>
</dbReference>